<dbReference type="GO" id="GO:0004523">
    <property type="term" value="F:RNA-DNA hybrid ribonuclease activity"/>
    <property type="evidence" value="ECO:0007669"/>
    <property type="project" value="InterPro"/>
</dbReference>
<protein>
    <recommendedName>
        <fullName evidence="6">RBR-type E3 ubiquitin transferase</fullName>
        <ecNumber evidence="6">2.3.2.31</ecNumber>
    </recommendedName>
</protein>
<feature type="domain" description="RING-type" evidence="16">
    <location>
        <begin position="320"/>
        <end position="535"/>
    </location>
</feature>
<evidence type="ECO:0000256" key="3">
    <source>
        <dbReference type="ARBA" id="ARBA00003976"/>
    </source>
</evidence>
<dbReference type="InterPro" id="IPR001841">
    <property type="entry name" value="Znf_RING"/>
</dbReference>
<evidence type="ECO:0000256" key="11">
    <source>
        <dbReference type="ARBA" id="ARBA00022786"/>
    </source>
</evidence>
<organism evidence="17 18">
    <name type="scientific">Cephalotus follicularis</name>
    <name type="common">Albany pitcher plant</name>
    <dbReference type="NCBI Taxonomy" id="3775"/>
    <lineage>
        <taxon>Eukaryota</taxon>
        <taxon>Viridiplantae</taxon>
        <taxon>Streptophyta</taxon>
        <taxon>Embryophyta</taxon>
        <taxon>Tracheophyta</taxon>
        <taxon>Spermatophyta</taxon>
        <taxon>Magnoliopsida</taxon>
        <taxon>eudicotyledons</taxon>
        <taxon>Gunneridae</taxon>
        <taxon>Pentapetalae</taxon>
        <taxon>rosids</taxon>
        <taxon>fabids</taxon>
        <taxon>Oxalidales</taxon>
        <taxon>Cephalotaceae</taxon>
        <taxon>Cephalotus</taxon>
    </lineage>
</organism>
<evidence type="ECO:0000256" key="12">
    <source>
        <dbReference type="ARBA" id="ARBA00022833"/>
    </source>
</evidence>
<dbReference type="FunFam" id="3.30.40.10:FF:000230">
    <property type="entry name" value="RBR-type E3 ubiquitin transferase"/>
    <property type="match status" value="1"/>
</dbReference>
<keyword evidence="11" id="KW-0833">Ubl conjugation pathway</keyword>
<dbReference type="InterPro" id="IPR002156">
    <property type="entry name" value="RNaseH_domain"/>
</dbReference>
<sequence>MNKQRLTFIMSTTRGGADTNPSSSPPPPPPQDDLHHLIAEERRQLMDAQSLDFDLNYAFHLQLQEALAASLASHPSTSSPPPQPSPSLNDIVFSLADEQLSILEQEIIDRELTRREIRNTMEDLQRRIHDQNLATEIARISEEEWNEWGDNYEKSFGEGSSNGDSDIFRVYFKGMVSVEGIGEKKEETVLAGIGVAICDPKDNLIFEIKKPLIGNGMSRTAAEAKALIDGLEAALSLDLKRVDFYCDYFPIYQFVTGRWPPKQHKIAVLVNQVSLLQRKFTYCNPVLMARNEIKYAFKFAREAIVAQIFGQTDSSRGKTPHETCVICLEDIDVSHIFSVNGCLHRYCFSCMRQHVQVKLLHGIMPKCPHQGCESELTVESCKIFLTPKLIETMNLRKQEASIPITEKVYCPYPRCSALMSKSEICYNGAKVAVGVRNCLKCHGLFCIYCRVPWHSNMTCLDYKRMNPNPPAEVVKLKYLATRNLWRQCIKCNHLIELSEGCYHMTCRCGYEFCYNCGAVWINKKATCSCPLWNEAYIVRDEFGEEEEDDF</sequence>
<evidence type="ECO:0000313" key="17">
    <source>
        <dbReference type="EMBL" id="GAV62088.1"/>
    </source>
</evidence>
<dbReference type="Pfam" id="PF01485">
    <property type="entry name" value="IBR"/>
    <property type="match status" value="2"/>
</dbReference>
<dbReference type="FunCoup" id="A0A1Q3B2A2">
    <property type="interactions" value="665"/>
</dbReference>
<comment type="caution">
    <text evidence="17">The sequence shown here is derived from an EMBL/GenBank/DDBJ whole genome shotgun (WGS) entry which is preliminary data.</text>
</comment>
<feature type="domain" description="RING-type" evidence="15">
    <location>
        <begin position="324"/>
        <end position="368"/>
    </location>
</feature>
<gene>
    <name evidence="17" type="ORF">CFOL_v3_05612</name>
</gene>
<dbReference type="InterPro" id="IPR017907">
    <property type="entry name" value="Znf_RING_CS"/>
</dbReference>
<dbReference type="PANTHER" id="PTHR11685">
    <property type="entry name" value="RBR FAMILY RING FINGER AND IBR DOMAIN-CONTAINING"/>
    <property type="match status" value="1"/>
</dbReference>
<comment type="similarity">
    <text evidence="5">Belongs to the RBR family. Ariadne subfamily.</text>
</comment>
<feature type="region of interest" description="Disordered" evidence="14">
    <location>
        <begin position="13"/>
        <end position="34"/>
    </location>
</feature>
<evidence type="ECO:0000256" key="2">
    <source>
        <dbReference type="ARBA" id="ARBA00001947"/>
    </source>
</evidence>
<dbReference type="AlphaFoldDB" id="A0A1Q3B2A2"/>
<evidence type="ECO:0000256" key="1">
    <source>
        <dbReference type="ARBA" id="ARBA00001798"/>
    </source>
</evidence>
<dbReference type="PROSITE" id="PS00518">
    <property type="entry name" value="ZF_RING_1"/>
    <property type="match status" value="1"/>
</dbReference>
<dbReference type="Gene3D" id="1.20.120.1750">
    <property type="match status" value="1"/>
</dbReference>
<evidence type="ECO:0000259" key="15">
    <source>
        <dbReference type="PROSITE" id="PS50089"/>
    </source>
</evidence>
<dbReference type="GO" id="GO:0003676">
    <property type="term" value="F:nucleic acid binding"/>
    <property type="evidence" value="ECO:0007669"/>
    <property type="project" value="InterPro"/>
</dbReference>
<comment type="cofactor">
    <cofactor evidence="2">
        <name>Zn(2+)</name>
        <dbReference type="ChEBI" id="CHEBI:29105"/>
    </cofactor>
</comment>
<keyword evidence="9" id="KW-0677">Repeat</keyword>
<dbReference type="GO" id="GO:0016567">
    <property type="term" value="P:protein ubiquitination"/>
    <property type="evidence" value="ECO:0007669"/>
    <property type="project" value="UniProtKB-UniPathway"/>
</dbReference>
<dbReference type="InterPro" id="IPR012337">
    <property type="entry name" value="RNaseH-like_sf"/>
</dbReference>
<dbReference type="InParanoid" id="A0A1Q3B2A2"/>
<evidence type="ECO:0000313" key="18">
    <source>
        <dbReference type="Proteomes" id="UP000187406"/>
    </source>
</evidence>
<accession>A0A1Q3B2A2</accession>
<evidence type="ECO:0000256" key="7">
    <source>
        <dbReference type="ARBA" id="ARBA00022679"/>
    </source>
</evidence>
<dbReference type="Gene3D" id="3.30.420.10">
    <property type="entry name" value="Ribonuclease H-like superfamily/Ribonuclease H"/>
    <property type="match status" value="1"/>
</dbReference>
<dbReference type="FunFam" id="1.20.120.1750:FF:000019">
    <property type="entry name" value="RBR-type E3 ubiquitin transferase"/>
    <property type="match status" value="1"/>
</dbReference>
<evidence type="ECO:0000259" key="16">
    <source>
        <dbReference type="PROSITE" id="PS51873"/>
    </source>
</evidence>
<dbReference type="Gene3D" id="3.30.40.10">
    <property type="entry name" value="Zinc/RING finger domain, C3HC4 (zinc finger)"/>
    <property type="match status" value="1"/>
</dbReference>
<dbReference type="EMBL" id="BDDD01000239">
    <property type="protein sequence ID" value="GAV62088.1"/>
    <property type="molecule type" value="Genomic_DNA"/>
</dbReference>
<keyword evidence="7" id="KW-0808">Transferase</keyword>
<evidence type="ECO:0000256" key="8">
    <source>
        <dbReference type="ARBA" id="ARBA00022723"/>
    </source>
</evidence>
<dbReference type="CDD" id="cd22582">
    <property type="entry name" value="BRcat_RBR_unk"/>
    <property type="match status" value="1"/>
</dbReference>
<dbReference type="SMART" id="SM00647">
    <property type="entry name" value="IBR"/>
    <property type="match status" value="2"/>
</dbReference>
<proteinExistence type="inferred from homology"/>
<dbReference type="CDD" id="cd22584">
    <property type="entry name" value="Rcat_RBR_unk"/>
    <property type="match status" value="1"/>
</dbReference>
<name>A0A1Q3B2A2_CEPFO</name>
<dbReference type="InterPro" id="IPR013083">
    <property type="entry name" value="Znf_RING/FYVE/PHD"/>
</dbReference>
<dbReference type="Pfam" id="PF13456">
    <property type="entry name" value="RVT_3"/>
    <property type="match status" value="1"/>
</dbReference>
<dbReference type="InterPro" id="IPR036397">
    <property type="entry name" value="RNaseH_sf"/>
</dbReference>
<comment type="catalytic activity">
    <reaction evidence="1">
        <text>[E2 ubiquitin-conjugating enzyme]-S-ubiquitinyl-L-cysteine + [acceptor protein]-L-lysine = [E2 ubiquitin-conjugating enzyme]-L-cysteine + [acceptor protein]-N(6)-ubiquitinyl-L-lysine.</text>
        <dbReference type="EC" id="2.3.2.31"/>
    </reaction>
</comment>
<evidence type="ECO:0000256" key="5">
    <source>
        <dbReference type="ARBA" id="ARBA00005884"/>
    </source>
</evidence>
<dbReference type="UniPathway" id="UPA00143"/>
<dbReference type="PROSITE" id="PS50089">
    <property type="entry name" value="ZF_RING_2"/>
    <property type="match status" value="1"/>
</dbReference>
<evidence type="ECO:0000256" key="13">
    <source>
        <dbReference type="PROSITE-ProRule" id="PRU00175"/>
    </source>
</evidence>
<keyword evidence="12" id="KW-0862">Zinc</keyword>
<evidence type="ECO:0000256" key="9">
    <source>
        <dbReference type="ARBA" id="ARBA00022737"/>
    </source>
</evidence>
<evidence type="ECO:0000256" key="10">
    <source>
        <dbReference type="ARBA" id="ARBA00022771"/>
    </source>
</evidence>
<evidence type="ECO:0000256" key="14">
    <source>
        <dbReference type="SAM" id="MobiDB-lite"/>
    </source>
</evidence>
<dbReference type="EC" id="2.3.2.31" evidence="6"/>
<evidence type="ECO:0000256" key="4">
    <source>
        <dbReference type="ARBA" id="ARBA00004906"/>
    </source>
</evidence>
<dbReference type="STRING" id="3775.A0A1Q3B2A2"/>
<dbReference type="GO" id="GO:0061630">
    <property type="term" value="F:ubiquitin protein ligase activity"/>
    <property type="evidence" value="ECO:0007669"/>
    <property type="project" value="UniProtKB-EC"/>
</dbReference>
<keyword evidence="10 13" id="KW-0863">Zinc-finger</keyword>
<evidence type="ECO:0000256" key="6">
    <source>
        <dbReference type="ARBA" id="ARBA00012251"/>
    </source>
</evidence>
<comment type="pathway">
    <text evidence="4">Protein modification; protein ubiquitination.</text>
</comment>
<comment type="function">
    <text evidence="3">Might act as an E3 ubiquitin-protein ligase, or as part of E3 complex, which accepts ubiquitin from specific E2 ubiquitin-conjugating enzymes and then transfers it to substrates.</text>
</comment>
<dbReference type="GO" id="GO:0008270">
    <property type="term" value="F:zinc ion binding"/>
    <property type="evidence" value="ECO:0007669"/>
    <property type="project" value="UniProtKB-KW"/>
</dbReference>
<dbReference type="InterPro" id="IPR002867">
    <property type="entry name" value="IBR_dom"/>
</dbReference>
<dbReference type="FunFam" id="3.30.420.10:FF:000076">
    <property type="entry name" value="RBR-type E3 ubiquitin transferase"/>
    <property type="match status" value="1"/>
</dbReference>
<keyword evidence="8" id="KW-0479">Metal-binding</keyword>
<dbReference type="InterPro" id="IPR031127">
    <property type="entry name" value="E3_UB_ligase_RBR"/>
</dbReference>
<dbReference type="Proteomes" id="UP000187406">
    <property type="component" value="Unassembled WGS sequence"/>
</dbReference>
<reference evidence="18" key="1">
    <citation type="submission" date="2016-04" db="EMBL/GenBank/DDBJ databases">
        <title>Cephalotus genome sequencing.</title>
        <authorList>
            <person name="Fukushima K."/>
            <person name="Hasebe M."/>
            <person name="Fang X."/>
        </authorList>
    </citation>
    <scope>NUCLEOTIDE SEQUENCE [LARGE SCALE GENOMIC DNA]</scope>
    <source>
        <strain evidence="18">cv. St1</strain>
    </source>
</reference>
<dbReference type="OrthoDB" id="9977870at2759"/>
<keyword evidence="18" id="KW-1185">Reference proteome</keyword>
<dbReference type="PROSITE" id="PS51873">
    <property type="entry name" value="TRIAD"/>
    <property type="match status" value="1"/>
</dbReference>
<dbReference type="SUPFAM" id="SSF57850">
    <property type="entry name" value="RING/U-box"/>
    <property type="match status" value="3"/>
</dbReference>
<dbReference type="SUPFAM" id="SSF53098">
    <property type="entry name" value="Ribonuclease H-like"/>
    <property type="match status" value="1"/>
</dbReference>
<dbReference type="InterPro" id="IPR044066">
    <property type="entry name" value="TRIAD_supradom"/>
</dbReference>